<evidence type="ECO:0000256" key="1">
    <source>
        <dbReference type="ARBA" id="ARBA00004434"/>
    </source>
</evidence>
<feature type="non-terminal residue" evidence="9">
    <location>
        <position position="1"/>
    </location>
</feature>
<evidence type="ECO:0000256" key="2">
    <source>
        <dbReference type="ARBA" id="ARBA00008370"/>
    </source>
</evidence>
<feature type="transmembrane region" description="Helical" evidence="8">
    <location>
        <begin position="47"/>
        <end position="69"/>
    </location>
</feature>
<keyword evidence="7 8" id="KW-0472">Membrane</keyword>
<comment type="similarity">
    <text evidence="2">Belongs to the COX16 family.</text>
</comment>
<gene>
    <name evidence="9" type="ORF">STAS_15335</name>
</gene>
<organism evidence="9 10">
    <name type="scientific">Striga asiatica</name>
    <name type="common">Asiatic witchweed</name>
    <name type="synonym">Buchnera asiatica</name>
    <dbReference type="NCBI Taxonomy" id="4170"/>
    <lineage>
        <taxon>Eukaryota</taxon>
        <taxon>Viridiplantae</taxon>
        <taxon>Streptophyta</taxon>
        <taxon>Embryophyta</taxon>
        <taxon>Tracheophyta</taxon>
        <taxon>Spermatophyta</taxon>
        <taxon>Magnoliopsida</taxon>
        <taxon>eudicotyledons</taxon>
        <taxon>Gunneridae</taxon>
        <taxon>Pentapetalae</taxon>
        <taxon>asterids</taxon>
        <taxon>lamiids</taxon>
        <taxon>Lamiales</taxon>
        <taxon>Orobanchaceae</taxon>
        <taxon>Buchnereae</taxon>
        <taxon>Striga</taxon>
    </lineage>
</organism>
<comment type="subcellular location">
    <subcellularLocation>
        <location evidence="1">Mitochondrion inner membrane</location>
        <topology evidence="1">Single-pass membrane protein</topology>
    </subcellularLocation>
</comment>
<sequence>VRFARQMTSVNTTLVKHKIVDNRATPSGTKFQTSTSKFRHWGRKLPFVRYGLPMISVTVFGALGLGHLLEGSKEIGKVKDDQEWEIIETRNALSRTGPVDAYKPKTISLQEELKALQEKYGIGNYEFKKIPRPKESV</sequence>
<reference evidence="10" key="1">
    <citation type="journal article" date="2019" name="Curr. Biol.">
        <title>Genome Sequence of Striga asiatica Provides Insight into the Evolution of Plant Parasitism.</title>
        <authorList>
            <person name="Yoshida S."/>
            <person name="Kim S."/>
            <person name="Wafula E.K."/>
            <person name="Tanskanen J."/>
            <person name="Kim Y.M."/>
            <person name="Honaas L."/>
            <person name="Yang Z."/>
            <person name="Spallek T."/>
            <person name="Conn C.E."/>
            <person name="Ichihashi Y."/>
            <person name="Cheong K."/>
            <person name="Cui S."/>
            <person name="Der J.P."/>
            <person name="Gundlach H."/>
            <person name="Jiao Y."/>
            <person name="Hori C."/>
            <person name="Ishida J.K."/>
            <person name="Kasahara H."/>
            <person name="Kiba T."/>
            <person name="Kim M.S."/>
            <person name="Koo N."/>
            <person name="Laohavisit A."/>
            <person name="Lee Y.H."/>
            <person name="Lumba S."/>
            <person name="McCourt P."/>
            <person name="Mortimer J.C."/>
            <person name="Mutuku J.M."/>
            <person name="Nomura T."/>
            <person name="Sasaki-Sekimoto Y."/>
            <person name="Seto Y."/>
            <person name="Wang Y."/>
            <person name="Wakatake T."/>
            <person name="Sakakibara H."/>
            <person name="Demura T."/>
            <person name="Yamaguchi S."/>
            <person name="Yoneyama K."/>
            <person name="Manabe R.I."/>
            <person name="Nelson D.C."/>
            <person name="Schulman A.H."/>
            <person name="Timko M.P."/>
            <person name="dePamphilis C.W."/>
            <person name="Choi D."/>
            <person name="Shirasu K."/>
        </authorList>
    </citation>
    <scope>NUCLEOTIDE SEQUENCE [LARGE SCALE GENOMIC DNA]</scope>
    <source>
        <strain evidence="10">cv. UVA1</strain>
    </source>
</reference>
<evidence type="ECO:0000256" key="3">
    <source>
        <dbReference type="ARBA" id="ARBA00022692"/>
    </source>
</evidence>
<name>A0A5A7Q126_STRAF</name>
<dbReference type="Proteomes" id="UP000325081">
    <property type="component" value="Unassembled WGS sequence"/>
</dbReference>
<dbReference type="Pfam" id="PF14138">
    <property type="entry name" value="COX16"/>
    <property type="match status" value="1"/>
</dbReference>
<evidence type="ECO:0000256" key="6">
    <source>
        <dbReference type="ARBA" id="ARBA00023128"/>
    </source>
</evidence>
<keyword evidence="3 8" id="KW-0812">Transmembrane</keyword>
<protein>
    <submittedName>
        <fullName evidence="9">DNA protection during starvation protein</fullName>
    </submittedName>
</protein>
<keyword evidence="5 8" id="KW-1133">Transmembrane helix</keyword>
<evidence type="ECO:0000256" key="7">
    <source>
        <dbReference type="ARBA" id="ARBA00023136"/>
    </source>
</evidence>
<evidence type="ECO:0000313" key="10">
    <source>
        <dbReference type="Proteomes" id="UP000325081"/>
    </source>
</evidence>
<dbReference type="AlphaFoldDB" id="A0A5A7Q126"/>
<dbReference type="OrthoDB" id="5516033at2759"/>
<evidence type="ECO:0000256" key="4">
    <source>
        <dbReference type="ARBA" id="ARBA00022792"/>
    </source>
</evidence>
<proteinExistence type="inferred from homology"/>
<evidence type="ECO:0000256" key="5">
    <source>
        <dbReference type="ARBA" id="ARBA00022989"/>
    </source>
</evidence>
<accession>A0A5A7Q126</accession>
<dbReference type="GO" id="GO:0005743">
    <property type="term" value="C:mitochondrial inner membrane"/>
    <property type="evidence" value="ECO:0007669"/>
    <property type="project" value="UniProtKB-SubCell"/>
</dbReference>
<dbReference type="InterPro" id="IPR020164">
    <property type="entry name" value="Cyt_c_Oxase_assmbl_COX16"/>
</dbReference>
<comment type="caution">
    <text evidence="9">The sequence shown here is derived from an EMBL/GenBank/DDBJ whole genome shotgun (WGS) entry which is preliminary data.</text>
</comment>
<keyword evidence="6" id="KW-0496">Mitochondrion</keyword>
<keyword evidence="10" id="KW-1185">Reference proteome</keyword>
<keyword evidence="4" id="KW-0999">Mitochondrion inner membrane</keyword>
<dbReference type="EMBL" id="BKCP01005517">
    <property type="protein sequence ID" value="GER38800.1"/>
    <property type="molecule type" value="Genomic_DNA"/>
</dbReference>
<evidence type="ECO:0000313" key="9">
    <source>
        <dbReference type="EMBL" id="GER38800.1"/>
    </source>
</evidence>
<evidence type="ECO:0000256" key="8">
    <source>
        <dbReference type="SAM" id="Phobius"/>
    </source>
</evidence>